<dbReference type="InterPro" id="IPR026103">
    <property type="entry name" value="HARBI1_animal"/>
</dbReference>
<dbReference type="PANTHER" id="PTHR22930:SF250">
    <property type="entry name" value="NUCLEASE HARBI1-LIKE PROTEIN"/>
    <property type="match status" value="1"/>
</dbReference>
<dbReference type="Proteomes" id="UP001186944">
    <property type="component" value="Unassembled WGS sequence"/>
</dbReference>
<evidence type="ECO:0000256" key="7">
    <source>
        <dbReference type="ARBA" id="ARBA00022722"/>
    </source>
</evidence>
<proteinExistence type="inferred from homology"/>
<evidence type="ECO:0000256" key="2">
    <source>
        <dbReference type="ARBA" id="ARBA00004123"/>
    </source>
</evidence>
<evidence type="ECO:0000256" key="1">
    <source>
        <dbReference type="ARBA" id="ARBA00001968"/>
    </source>
</evidence>
<dbReference type="GO" id="GO:0046872">
    <property type="term" value="F:metal ion binding"/>
    <property type="evidence" value="ECO:0007669"/>
    <property type="project" value="UniProtKB-KW"/>
</dbReference>
<comment type="subcellular location">
    <subcellularLocation>
        <location evidence="3">Cytoplasm</location>
    </subcellularLocation>
    <subcellularLocation>
        <location evidence="2">Nucleus</location>
    </subcellularLocation>
</comment>
<dbReference type="InterPro" id="IPR027806">
    <property type="entry name" value="HARBI1_dom"/>
</dbReference>
<evidence type="ECO:0000256" key="9">
    <source>
        <dbReference type="ARBA" id="ARBA00022801"/>
    </source>
</evidence>
<evidence type="ECO:0000256" key="12">
    <source>
        <dbReference type="ARBA" id="ARBA00045850"/>
    </source>
</evidence>
<evidence type="ECO:0000313" key="14">
    <source>
        <dbReference type="EMBL" id="KAK3087740.1"/>
    </source>
</evidence>
<comment type="caution">
    <text evidence="14">The sequence shown here is derived from an EMBL/GenBank/DDBJ whole genome shotgun (WGS) entry which is preliminary data.</text>
</comment>
<keyword evidence="15" id="KW-1185">Reference proteome</keyword>
<dbReference type="InterPro" id="IPR045249">
    <property type="entry name" value="HARBI1-like"/>
</dbReference>
<evidence type="ECO:0000313" key="15">
    <source>
        <dbReference type="Proteomes" id="UP001186944"/>
    </source>
</evidence>
<evidence type="ECO:0000256" key="11">
    <source>
        <dbReference type="ARBA" id="ARBA00030126"/>
    </source>
</evidence>
<sequence length="309" mass="34876">MLAQQYTKGQGGPHTEDITLNTKRLHINQGDQRVLLALRYYASGSFLEVIGDTMGVDKSTVSRSLDRVTDALISKKDTFIKWPSSDEQSKIKESFHRVYKFPGVIGAIDGTHVPIQAPTVDEPAYVNRKGWHSINVQAVCDDQGKFLNIEAKWPGSTHDAHIFRASDLCLHLEMHHKQLQDGILLGDSGYPCRPFLLTPYLRPATTNQERYNGAHVKARCVIERAFGWLKRRFHCLHTEIRTCMTPDKVCKIIGACAILHNIAITMRDTALEDDEAAVDQGFHDRLTGTYQDDGRAIRNYITNTYFCTS</sequence>
<dbReference type="GO" id="GO:0016787">
    <property type="term" value="F:hydrolase activity"/>
    <property type="evidence" value="ECO:0007669"/>
    <property type="project" value="UniProtKB-KW"/>
</dbReference>
<keyword evidence="9" id="KW-0378">Hydrolase</keyword>
<keyword evidence="6" id="KW-0963">Cytoplasm</keyword>
<name>A0AA88XLQ0_PINIB</name>
<comment type="similarity">
    <text evidence="4">Belongs to the HARBI1 family.</text>
</comment>
<evidence type="ECO:0000256" key="5">
    <source>
        <dbReference type="ARBA" id="ARBA00015519"/>
    </source>
</evidence>
<protein>
    <recommendedName>
        <fullName evidence="5">Putative nuclease HARBI1</fullName>
    </recommendedName>
    <alternativeName>
        <fullName evidence="11">Harbinger transposase-derived nuclease</fullName>
    </alternativeName>
</protein>
<evidence type="ECO:0000256" key="4">
    <source>
        <dbReference type="ARBA" id="ARBA00006958"/>
    </source>
</evidence>
<keyword evidence="8" id="KW-0479">Metal-binding</keyword>
<dbReference type="GO" id="GO:0004518">
    <property type="term" value="F:nuclease activity"/>
    <property type="evidence" value="ECO:0007669"/>
    <property type="project" value="UniProtKB-KW"/>
</dbReference>
<dbReference type="PRINTS" id="PR02086">
    <property type="entry name" value="PUTNUCHARBI1"/>
</dbReference>
<keyword evidence="10" id="KW-0539">Nucleus</keyword>
<gene>
    <name evidence="14" type="ORF">FSP39_010013</name>
</gene>
<accession>A0AA88XLQ0</accession>
<dbReference type="GO" id="GO:0005737">
    <property type="term" value="C:cytoplasm"/>
    <property type="evidence" value="ECO:0007669"/>
    <property type="project" value="UniProtKB-SubCell"/>
</dbReference>
<evidence type="ECO:0000259" key="13">
    <source>
        <dbReference type="Pfam" id="PF13359"/>
    </source>
</evidence>
<comment type="function">
    <text evidence="12">Transposase-derived protein that may have nuclease activity. Does not have transposase activity.</text>
</comment>
<keyword evidence="7" id="KW-0540">Nuclease</keyword>
<dbReference type="EMBL" id="VSWD01000011">
    <property type="protein sequence ID" value="KAK3087740.1"/>
    <property type="molecule type" value="Genomic_DNA"/>
</dbReference>
<dbReference type="PANTHER" id="PTHR22930">
    <property type="match status" value="1"/>
</dbReference>
<dbReference type="AlphaFoldDB" id="A0AA88XLQ0"/>
<evidence type="ECO:0000256" key="10">
    <source>
        <dbReference type="ARBA" id="ARBA00023242"/>
    </source>
</evidence>
<dbReference type="GO" id="GO:0005634">
    <property type="term" value="C:nucleus"/>
    <property type="evidence" value="ECO:0007669"/>
    <property type="project" value="UniProtKB-SubCell"/>
</dbReference>
<reference evidence="14" key="1">
    <citation type="submission" date="2019-08" db="EMBL/GenBank/DDBJ databases">
        <title>The improved chromosome-level genome for the pearl oyster Pinctada fucata martensii using PacBio sequencing and Hi-C.</title>
        <authorList>
            <person name="Zheng Z."/>
        </authorList>
    </citation>
    <scope>NUCLEOTIDE SEQUENCE</scope>
    <source>
        <strain evidence="14">ZZ-2019</strain>
        <tissue evidence="14">Adductor muscle</tissue>
    </source>
</reference>
<evidence type="ECO:0000256" key="8">
    <source>
        <dbReference type="ARBA" id="ARBA00022723"/>
    </source>
</evidence>
<comment type="cofactor">
    <cofactor evidence="1">
        <name>a divalent metal cation</name>
        <dbReference type="ChEBI" id="CHEBI:60240"/>
    </cofactor>
</comment>
<evidence type="ECO:0000256" key="3">
    <source>
        <dbReference type="ARBA" id="ARBA00004496"/>
    </source>
</evidence>
<dbReference type="Pfam" id="PF13359">
    <property type="entry name" value="DDE_Tnp_4"/>
    <property type="match status" value="1"/>
</dbReference>
<organism evidence="14 15">
    <name type="scientific">Pinctada imbricata</name>
    <name type="common">Atlantic pearl-oyster</name>
    <name type="synonym">Pinctada martensii</name>
    <dbReference type="NCBI Taxonomy" id="66713"/>
    <lineage>
        <taxon>Eukaryota</taxon>
        <taxon>Metazoa</taxon>
        <taxon>Spiralia</taxon>
        <taxon>Lophotrochozoa</taxon>
        <taxon>Mollusca</taxon>
        <taxon>Bivalvia</taxon>
        <taxon>Autobranchia</taxon>
        <taxon>Pteriomorphia</taxon>
        <taxon>Pterioida</taxon>
        <taxon>Pterioidea</taxon>
        <taxon>Pteriidae</taxon>
        <taxon>Pinctada</taxon>
    </lineage>
</organism>
<feature type="domain" description="DDE Tnp4" evidence="13">
    <location>
        <begin position="108"/>
        <end position="261"/>
    </location>
</feature>
<evidence type="ECO:0000256" key="6">
    <source>
        <dbReference type="ARBA" id="ARBA00022490"/>
    </source>
</evidence>